<dbReference type="GO" id="GO:0000289">
    <property type="term" value="P:nuclear-transcribed mRNA poly(A) tail shortening"/>
    <property type="evidence" value="ECO:0007669"/>
    <property type="project" value="TreeGrafter"/>
</dbReference>
<dbReference type="GO" id="GO:0003676">
    <property type="term" value="F:nucleic acid binding"/>
    <property type="evidence" value="ECO:0007669"/>
    <property type="project" value="InterPro"/>
</dbReference>
<dbReference type="InterPro" id="IPR013520">
    <property type="entry name" value="Ribonucl_H"/>
</dbReference>
<dbReference type="PANTHER" id="PTHR15728:SF0">
    <property type="entry name" value="PAN2-PAN3 DEADENYLATION COMPLEX CATALYTIC SUBUNIT PAN2"/>
    <property type="match status" value="1"/>
</dbReference>
<sequence length="1424" mass="158570">MNSYYGMNGNAEEFNPPNYGNANYESYNGEHYDMTNSYMEGGDYYDSYGYQTGEDIDIPEGSFYQSMQPFVPHIQSAPISAIAIDPTSDATYVAGHTVQLHRKRHHRGYTNSSVSERGSMLATHLLSDGSLYSACAAHPEAKKEILDSISSSIYGSAFTKTGKSDLNKFKVPSHAFQAPYQSISKNGLDMMSKGFHMGITKILPFSSKVASSNLNENHEKTEGYHCSISPGGVRVHTPGGLQVCSNNIVGMVAGTFHPGIYSQDGTDEKSISSCATHVTVGGVSSNRSGTNLFCMDLYSSALKVVASHAVRPDDGSKKMCISDLATNHETSNIIAACSDGTLRIFDGNWRGGNFMESAKIKAHAGGVNCVATSGNLICTTGFSSRSPANVVNGSSQLYAFPDEHVLVFDIRFLGRGGICHPVSVLKGGPRFVTFIPGLNHNLEDRILVASGQNGGGLQIINPFESLSQETTTSHDYLNPPLDINEAISAMSYVGKNLAIGTTLGNVFRYSLSGYENIVPRRGDDIVKMSNEPLDAPTFLEPPPLSIEPFLLQGSAAHDAPSMSIFNPYLMNKPPTITPTYVDNEWNPYSFGPLTNNVCKPAQRKELSENLTQILVATQRDEYVSSIQTSTLGVNLINQNPAGKGKNEMMNANRLLSKKFENVFYKVSDPRKSSKKGNDRDTADTVIPERYRNKDRPPSSMFSIFDFAALNNTIFPGYDYPPTMSNSYICSVLLALYFVPEIQNSILESQQKIFTLEIRGKKNKAASMLSGELGFLFDQINDISSHAMCHPKPPGMQEDPCKPILGTFVPSNFLSAFVTMQEASSLALLDDSPAAAEKARRPEAFYRFVLHQLDKELAYISENGRNTRQTGKKTIKSKVIDTLQGIDSVSMNHFITGTGPPSATFNRTYTVELSYEAFIGNSDKELPDFMHVLQYSLSKHVRLRAWCEATKKFETVVQRKIITTLPKVLSLSCSCAGVHGEEKLPFWRKTSDDYDHWLPELIEIEIDHDFNIVTRQLVKKDGSEKWLDYRGKSLPASVIETIKENARDMEEGETRCARYRLDLVLSYLNEECNDGGTPSQGRHIVHAKVPKSYKERALKNQLENLKECLNDHERVSSLTLLRDVPEEDLLKRIEYVENELKELRESPGSDDWILFNGPSVTHTTIDDALAFHVSFKEPCIILYRQVDADVEEVTNTKLDIPDAIWTDLSPLRPYKPNKYDAVAFDAEFVQVENESSVLTATGSKVVVREGRNAVGRISILDSKSGNILSDDHVIPREPVVDYLTRFSGITPADLDPKLSRHHLISSRHAYLKIRYLAQRGCKFVGHGLRQDFLVVNLAINPLQIIDTVDIYYLQENRRFISLRFLANYLLQRDMQIEVHDSVEDSRAAHELYLKALTLKANETFEETLRKIYEKGQQCDWKVSTL</sequence>
<dbReference type="GO" id="GO:0031251">
    <property type="term" value="C:PAN complex"/>
    <property type="evidence" value="ECO:0007669"/>
    <property type="project" value="TreeGrafter"/>
</dbReference>
<dbReference type="Gene3D" id="3.90.70.10">
    <property type="entry name" value="Cysteine proteinases"/>
    <property type="match status" value="1"/>
</dbReference>
<dbReference type="InterPro" id="IPR028881">
    <property type="entry name" value="PAN2_UCH_dom"/>
</dbReference>
<evidence type="ECO:0000313" key="5">
    <source>
        <dbReference type="Proteomes" id="UP001054902"/>
    </source>
</evidence>
<dbReference type="InterPro" id="IPR038765">
    <property type="entry name" value="Papain-like_cys_pep_sf"/>
</dbReference>
<dbReference type="EMBL" id="BLLK01000029">
    <property type="protein sequence ID" value="GFH48681.1"/>
    <property type="molecule type" value="Genomic_DNA"/>
</dbReference>
<feature type="domain" description="Exonuclease" evidence="3">
    <location>
        <begin position="1219"/>
        <end position="1400"/>
    </location>
</feature>
<keyword evidence="1" id="KW-0175">Coiled coil</keyword>
<accession>A0AAD3CPF0</accession>
<dbReference type="InterPro" id="IPR050785">
    <property type="entry name" value="PAN2-PAN3_catalytic_subunit"/>
</dbReference>
<dbReference type="SUPFAM" id="SSF101908">
    <property type="entry name" value="Putative isomerase YbhE"/>
    <property type="match status" value="1"/>
</dbReference>
<dbReference type="Proteomes" id="UP001054902">
    <property type="component" value="Unassembled WGS sequence"/>
</dbReference>
<protein>
    <recommendedName>
        <fullName evidence="3">Exonuclease domain-containing protein</fullName>
    </recommendedName>
</protein>
<dbReference type="Pfam" id="PF13423">
    <property type="entry name" value="UCH_1"/>
    <property type="match status" value="1"/>
</dbReference>
<comment type="caution">
    <text evidence="4">The sequence shown here is derived from an EMBL/GenBank/DDBJ whole genome shotgun (WGS) entry which is preliminary data.</text>
</comment>
<evidence type="ECO:0000259" key="3">
    <source>
        <dbReference type="SMART" id="SM00479"/>
    </source>
</evidence>
<dbReference type="GO" id="GO:0000932">
    <property type="term" value="C:P-body"/>
    <property type="evidence" value="ECO:0007669"/>
    <property type="project" value="TreeGrafter"/>
</dbReference>
<dbReference type="PANTHER" id="PTHR15728">
    <property type="entry name" value="DEADENYLATION COMPLEX CATALYTIC SUBUNIT PAN2"/>
    <property type="match status" value="1"/>
</dbReference>
<dbReference type="InterPro" id="IPR036397">
    <property type="entry name" value="RNaseH_sf"/>
</dbReference>
<reference evidence="4 5" key="1">
    <citation type="journal article" date="2021" name="Sci. Rep.">
        <title>The genome of the diatom Chaetoceros tenuissimus carries an ancient integrated fragment of an extant virus.</title>
        <authorList>
            <person name="Hongo Y."/>
            <person name="Kimura K."/>
            <person name="Takaki Y."/>
            <person name="Yoshida Y."/>
            <person name="Baba S."/>
            <person name="Kobayashi G."/>
            <person name="Nagasaki K."/>
            <person name="Hano T."/>
            <person name="Tomaru Y."/>
        </authorList>
    </citation>
    <scope>NUCLEOTIDE SEQUENCE [LARGE SCALE GENOMIC DNA]</scope>
    <source>
        <strain evidence="4 5">NIES-3715</strain>
    </source>
</reference>
<keyword evidence="5" id="KW-1185">Reference proteome</keyword>
<dbReference type="SUPFAM" id="SSF53098">
    <property type="entry name" value="Ribonuclease H-like"/>
    <property type="match status" value="1"/>
</dbReference>
<proteinExistence type="predicted"/>
<feature type="region of interest" description="Disordered" evidence="2">
    <location>
        <begin position="668"/>
        <end position="691"/>
    </location>
</feature>
<dbReference type="GO" id="GO:0004535">
    <property type="term" value="F:poly(A)-specific ribonuclease activity"/>
    <property type="evidence" value="ECO:0007669"/>
    <property type="project" value="TreeGrafter"/>
</dbReference>
<gene>
    <name evidence="4" type="ORF">CTEN210_05157</name>
</gene>
<organism evidence="4 5">
    <name type="scientific">Chaetoceros tenuissimus</name>
    <dbReference type="NCBI Taxonomy" id="426638"/>
    <lineage>
        <taxon>Eukaryota</taxon>
        <taxon>Sar</taxon>
        <taxon>Stramenopiles</taxon>
        <taxon>Ochrophyta</taxon>
        <taxon>Bacillariophyta</taxon>
        <taxon>Coscinodiscophyceae</taxon>
        <taxon>Chaetocerotophycidae</taxon>
        <taxon>Chaetocerotales</taxon>
        <taxon>Chaetocerotaceae</taxon>
        <taxon>Chaetoceros</taxon>
    </lineage>
</organism>
<dbReference type="SMART" id="SM00479">
    <property type="entry name" value="EXOIII"/>
    <property type="match status" value="1"/>
</dbReference>
<dbReference type="Gene3D" id="3.30.420.10">
    <property type="entry name" value="Ribonuclease H-like superfamily/Ribonuclease H"/>
    <property type="match status" value="1"/>
</dbReference>
<dbReference type="Pfam" id="PF00929">
    <property type="entry name" value="RNase_T"/>
    <property type="match status" value="1"/>
</dbReference>
<evidence type="ECO:0000313" key="4">
    <source>
        <dbReference type="EMBL" id="GFH48681.1"/>
    </source>
</evidence>
<dbReference type="Gene3D" id="2.130.10.10">
    <property type="entry name" value="YVTN repeat-like/Quinoprotein amine dehydrogenase"/>
    <property type="match status" value="1"/>
</dbReference>
<dbReference type="InterPro" id="IPR015943">
    <property type="entry name" value="WD40/YVTN_repeat-like_dom_sf"/>
</dbReference>
<evidence type="ECO:0000256" key="1">
    <source>
        <dbReference type="SAM" id="Coils"/>
    </source>
</evidence>
<feature type="coiled-coil region" evidence="1">
    <location>
        <begin position="1094"/>
        <end position="1145"/>
    </location>
</feature>
<dbReference type="InterPro" id="IPR012337">
    <property type="entry name" value="RNaseH-like_sf"/>
</dbReference>
<dbReference type="SUPFAM" id="SSF54001">
    <property type="entry name" value="Cysteine proteinases"/>
    <property type="match status" value="1"/>
</dbReference>
<name>A0AAD3CPF0_9STRA</name>
<evidence type="ECO:0000256" key="2">
    <source>
        <dbReference type="SAM" id="MobiDB-lite"/>
    </source>
</evidence>